<dbReference type="EMBL" id="NPBY01000079">
    <property type="protein sequence ID" value="PAD72412.1"/>
    <property type="molecule type" value="Genomic_DNA"/>
</dbReference>
<name>A0A268EH18_9BACL</name>
<dbReference type="AlphaFoldDB" id="A0A268EH18"/>
<dbReference type="Proteomes" id="UP000215596">
    <property type="component" value="Unassembled WGS sequence"/>
</dbReference>
<comment type="caution">
    <text evidence="1">The sequence shown here is derived from an EMBL/GenBank/DDBJ whole genome shotgun (WGS) entry which is preliminary data.</text>
</comment>
<dbReference type="OrthoDB" id="2667277at2"/>
<evidence type="ECO:0000313" key="2">
    <source>
        <dbReference type="Proteomes" id="UP000215596"/>
    </source>
</evidence>
<protein>
    <submittedName>
        <fullName evidence="1">Uncharacterized protein</fullName>
    </submittedName>
</protein>
<evidence type="ECO:0000313" key="1">
    <source>
        <dbReference type="EMBL" id="PAD72412.1"/>
    </source>
</evidence>
<reference evidence="1 2" key="1">
    <citation type="submission" date="2017-07" db="EMBL/GenBank/DDBJ databases">
        <title>Isolation and whole genome analysis of endospore-forming bacteria from heroin.</title>
        <authorList>
            <person name="Kalinowski J."/>
            <person name="Ahrens B."/>
            <person name="Al-Dilaimi A."/>
            <person name="Winkler A."/>
            <person name="Wibberg D."/>
            <person name="Schleenbecker U."/>
            <person name="Ruckert C."/>
            <person name="Wolfel R."/>
            <person name="Grass G."/>
        </authorList>
    </citation>
    <scope>NUCLEOTIDE SEQUENCE [LARGE SCALE GENOMIC DNA]</scope>
    <source>
        <strain evidence="1 2">7537-G1</strain>
    </source>
</reference>
<accession>A0A268EH18</accession>
<gene>
    <name evidence="1" type="ORF">CHH67_22490</name>
</gene>
<proteinExistence type="predicted"/>
<sequence>MAKLTNVKYPNEVVEIEGVQYRKVDREALAGDVVKITDEDVPGYVIDGGFYEVTRIDSHGDPQIADEDGDEFDLGCTDFDVYEKLAVGYREVKRKANPGERIRIVDRWSAADPYGNEAELTVKSRLDAFRVMAEFGGKDVIVNDKEYVVLEPVNRGEPAPQLERLTVGDYAKVIAATNGLVSRNEIVKIVAYDETAAPFRIESLSGEYRGWEYAESLVRATEAEVEAARKAVKIGEFVNGGYAVVVDPRKSVAMGGFLVGDYVEVAFNGDRVSVLSVRRKDGLVGYCNADALRKVTREEYEEATKPKPAFNVGDYAKVIADNFEHRVGHIVQITGDEPSYSEFDFAVKRITYGGDGYIAAKNIEKISAEEVARIEEEAKWAAIGRKVGEFRRGDFVAGEHREDGVVSGSVEYLGSELLGVRATSGSYYVVVRSTVKLIVPVGQRFDLSEGGADISK</sequence>
<dbReference type="RefSeq" id="WP_095267611.1">
    <property type="nucleotide sequence ID" value="NZ_NPBY01000079.1"/>
</dbReference>
<organism evidence="1 2">
    <name type="scientific">Paenibacillus campinasensis</name>
    <dbReference type="NCBI Taxonomy" id="66347"/>
    <lineage>
        <taxon>Bacteria</taxon>
        <taxon>Bacillati</taxon>
        <taxon>Bacillota</taxon>
        <taxon>Bacilli</taxon>
        <taxon>Bacillales</taxon>
        <taxon>Paenibacillaceae</taxon>
        <taxon>Paenibacillus</taxon>
    </lineage>
</organism>